<protein>
    <submittedName>
        <fullName evidence="2">Uncharacterized protein</fullName>
    </submittedName>
</protein>
<proteinExistence type="predicted"/>
<sequence length="260" mass="27459">MKISIIYLSAPYNVACSSEAQNASAAEHITLHNTTTTNTFKNIATKVPDFKNPNQGAQQNNINQTIAKNSTLATLDNKGSSASNSTQKSRANRFIIVDIGIAGAAVGAAAVGGAALAAGTAAAVGAAAHHIGRHEIEKQKAAGTWKEPKAFSNRYATKSKTESVQSTKTVPNPQISVRTSTCTTDLPKPTYPAVPEPNPDNSYPKNPDNIVVPKPFEPQNDGYNEKPAKPQNTGYNEKPAEPQNDGLKHCCGATCVFSIE</sequence>
<name>A0A2T9YHR7_9FUNG</name>
<gene>
    <name evidence="2" type="ORF">BB561_004171</name>
</gene>
<feature type="compositionally biased region" description="Polar residues" evidence="1">
    <location>
        <begin position="156"/>
        <end position="184"/>
    </location>
</feature>
<organism evidence="2 3">
    <name type="scientific">Smittium simulii</name>
    <dbReference type="NCBI Taxonomy" id="133385"/>
    <lineage>
        <taxon>Eukaryota</taxon>
        <taxon>Fungi</taxon>
        <taxon>Fungi incertae sedis</taxon>
        <taxon>Zoopagomycota</taxon>
        <taxon>Kickxellomycotina</taxon>
        <taxon>Harpellomycetes</taxon>
        <taxon>Harpellales</taxon>
        <taxon>Legeriomycetaceae</taxon>
        <taxon>Smittium</taxon>
    </lineage>
</organism>
<feature type="region of interest" description="Disordered" evidence="1">
    <location>
        <begin position="156"/>
        <end position="243"/>
    </location>
</feature>
<feature type="compositionally biased region" description="Pro residues" evidence="1">
    <location>
        <begin position="189"/>
        <end position="198"/>
    </location>
</feature>
<evidence type="ECO:0000313" key="2">
    <source>
        <dbReference type="EMBL" id="PVU91855.1"/>
    </source>
</evidence>
<dbReference type="Proteomes" id="UP000245383">
    <property type="component" value="Unassembled WGS sequence"/>
</dbReference>
<keyword evidence="3" id="KW-1185">Reference proteome</keyword>
<evidence type="ECO:0000256" key="1">
    <source>
        <dbReference type="SAM" id="MobiDB-lite"/>
    </source>
</evidence>
<reference evidence="2 3" key="1">
    <citation type="journal article" date="2018" name="MBio">
        <title>Comparative Genomics Reveals the Core Gene Toolbox for the Fungus-Insect Symbiosis.</title>
        <authorList>
            <person name="Wang Y."/>
            <person name="Stata M."/>
            <person name="Wang W."/>
            <person name="Stajich J.E."/>
            <person name="White M.M."/>
            <person name="Moncalvo J.M."/>
        </authorList>
    </citation>
    <scope>NUCLEOTIDE SEQUENCE [LARGE SCALE GENOMIC DNA]</scope>
    <source>
        <strain evidence="2 3">SWE-8-4</strain>
    </source>
</reference>
<dbReference type="AlphaFoldDB" id="A0A2T9YHR7"/>
<comment type="caution">
    <text evidence="2">The sequence shown here is derived from an EMBL/GenBank/DDBJ whole genome shotgun (WGS) entry which is preliminary data.</text>
</comment>
<evidence type="ECO:0000313" key="3">
    <source>
        <dbReference type="Proteomes" id="UP000245383"/>
    </source>
</evidence>
<accession>A0A2T9YHR7</accession>
<dbReference type="EMBL" id="MBFR01000183">
    <property type="protein sequence ID" value="PVU91855.1"/>
    <property type="molecule type" value="Genomic_DNA"/>
</dbReference>